<reference evidence="11 12" key="1">
    <citation type="submission" date="2024-04" db="EMBL/GenBank/DDBJ databases">
        <title>Human intestinal bacterial collection.</title>
        <authorList>
            <person name="Pauvert C."/>
            <person name="Hitch T.C.A."/>
            <person name="Clavel T."/>
        </authorList>
    </citation>
    <scope>NUCLEOTIDE SEQUENCE [LARGE SCALE GENOMIC DNA]</scope>
    <source>
        <strain evidence="11 12">CLA-AA-H145</strain>
    </source>
</reference>
<keyword evidence="9" id="KW-0963">Cytoplasm</keyword>
<evidence type="ECO:0000259" key="10">
    <source>
        <dbReference type="PROSITE" id="PS51918"/>
    </source>
</evidence>
<dbReference type="InterPro" id="IPR013785">
    <property type="entry name" value="Aldolase_TIM"/>
</dbReference>
<dbReference type="InterPro" id="IPR001989">
    <property type="entry name" value="Radical_activat_CS"/>
</dbReference>
<dbReference type="EC" id="1.97.1.4" evidence="9"/>
<dbReference type="PROSITE" id="PS51918">
    <property type="entry name" value="RADICAL_SAM"/>
    <property type="match status" value="1"/>
</dbReference>
<sequence>MTHTIGHIHSMESFGTVDGPGIRFVAFMQGCPLRCQFCHNPDTWDPHGKCQYELTPQQLLDEVLRYRSFIKSGGVTLSGGEPLMQADFAAEFFALCQAEGLHTALDTSGIFCSGRALDVLSHTNLVLLDIKTMNPDLHPRLTGQRQDNNLRFLDELQQRGIPIWVRHVVVPGLTDNDEWLHRLGEHVARYSVVEKIEVLPYHTLGTFKYQELGLRYPLEGVDPLPADRTQAVRQLLSAYKPCL</sequence>
<name>A0ABV1FRR1_9BACT</name>
<dbReference type="InterPro" id="IPR058240">
    <property type="entry name" value="rSAM_sf"/>
</dbReference>
<evidence type="ECO:0000313" key="11">
    <source>
        <dbReference type="EMBL" id="MEQ2487109.1"/>
    </source>
</evidence>
<organism evidence="11 12">
    <name type="scientific">Hallella faecis</name>
    <dbReference type="NCBI Taxonomy" id="2841596"/>
    <lineage>
        <taxon>Bacteria</taxon>
        <taxon>Pseudomonadati</taxon>
        <taxon>Bacteroidota</taxon>
        <taxon>Bacteroidia</taxon>
        <taxon>Bacteroidales</taxon>
        <taxon>Prevotellaceae</taxon>
        <taxon>Hallella</taxon>
    </lineage>
</organism>
<keyword evidence="5 9" id="KW-0479">Metal-binding</keyword>
<dbReference type="PANTHER" id="PTHR30352">
    <property type="entry name" value="PYRUVATE FORMATE-LYASE-ACTIVATING ENZYME"/>
    <property type="match status" value="1"/>
</dbReference>
<dbReference type="PROSITE" id="PS01087">
    <property type="entry name" value="RADICAL_ACTIVATING"/>
    <property type="match status" value="1"/>
</dbReference>
<evidence type="ECO:0000256" key="4">
    <source>
        <dbReference type="ARBA" id="ARBA00022691"/>
    </source>
</evidence>
<dbReference type="Gene3D" id="3.20.20.70">
    <property type="entry name" value="Aldolase class I"/>
    <property type="match status" value="1"/>
</dbReference>
<evidence type="ECO:0000256" key="8">
    <source>
        <dbReference type="ARBA" id="ARBA00023014"/>
    </source>
</evidence>
<dbReference type="InterPro" id="IPR034457">
    <property type="entry name" value="Organic_radical-activating"/>
</dbReference>
<comment type="similarity">
    <text evidence="2 9">Belongs to the organic radical-activating enzymes family.</text>
</comment>
<dbReference type="SFLD" id="SFLDS00029">
    <property type="entry name" value="Radical_SAM"/>
    <property type="match status" value="1"/>
</dbReference>
<dbReference type="Proteomes" id="UP001487296">
    <property type="component" value="Unassembled WGS sequence"/>
</dbReference>
<dbReference type="SUPFAM" id="SSF102114">
    <property type="entry name" value="Radical SAM enzymes"/>
    <property type="match status" value="1"/>
</dbReference>
<dbReference type="Pfam" id="PF04055">
    <property type="entry name" value="Radical_SAM"/>
    <property type="match status" value="1"/>
</dbReference>
<dbReference type="EMBL" id="JBBNFP010000032">
    <property type="protein sequence ID" value="MEQ2487109.1"/>
    <property type="molecule type" value="Genomic_DNA"/>
</dbReference>
<evidence type="ECO:0000256" key="9">
    <source>
        <dbReference type="RuleBase" id="RU362053"/>
    </source>
</evidence>
<dbReference type="PANTHER" id="PTHR30352:SF5">
    <property type="entry name" value="PYRUVATE FORMATE-LYASE 1-ACTIVATING ENZYME"/>
    <property type="match status" value="1"/>
</dbReference>
<evidence type="ECO:0000256" key="1">
    <source>
        <dbReference type="ARBA" id="ARBA00002918"/>
    </source>
</evidence>
<keyword evidence="7 9" id="KW-0408">Iron</keyword>
<keyword evidence="4 9" id="KW-0949">S-adenosyl-L-methionine</keyword>
<dbReference type="SFLD" id="SFLDG01066">
    <property type="entry name" value="organic_radical-activating_enz"/>
    <property type="match status" value="1"/>
</dbReference>
<dbReference type="GO" id="GO:0043365">
    <property type="term" value="F:[formate-C-acetyltransferase]-activating enzyme activity"/>
    <property type="evidence" value="ECO:0007669"/>
    <property type="project" value="UniProtKB-EC"/>
</dbReference>
<protein>
    <recommendedName>
        <fullName evidence="9">Pyruvate formate-lyase-activating enzyme</fullName>
        <ecNumber evidence="9">1.97.1.4</ecNumber>
    </recommendedName>
</protein>
<accession>A0ABV1FRR1</accession>
<comment type="subcellular location">
    <subcellularLocation>
        <location evidence="9">Cytoplasm</location>
    </subcellularLocation>
</comment>
<evidence type="ECO:0000256" key="2">
    <source>
        <dbReference type="ARBA" id="ARBA00009777"/>
    </source>
</evidence>
<comment type="catalytic activity">
    <reaction evidence="9">
        <text>glycyl-[formate C-acetyltransferase] + reduced [flavodoxin] + S-adenosyl-L-methionine = glycin-2-yl radical-[formate C-acetyltransferase] + semiquinone [flavodoxin] + 5'-deoxyadenosine + L-methionine + H(+)</text>
        <dbReference type="Rhea" id="RHEA:19225"/>
        <dbReference type="Rhea" id="RHEA-COMP:10622"/>
        <dbReference type="Rhea" id="RHEA-COMP:12190"/>
        <dbReference type="Rhea" id="RHEA-COMP:12191"/>
        <dbReference type="Rhea" id="RHEA-COMP:14480"/>
        <dbReference type="ChEBI" id="CHEBI:15378"/>
        <dbReference type="ChEBI" id="CHEBI:17319"/>
        <dbReference type="ChEBI" id="CHEBI:29947"/>
        <dbReference type="ChEBI" id="CHEBI:32722"/>
        <dbReference type="ChEBI" id="CHEBI:57618"/>
        <dbReference type="ChEBI" id="CHEBI:57844"/>
        <dbReference type="ChEBI" id="CHEBI:59789"/>
        <dbReference type="ChEBI" id="CHEBI:140311"/>
        <dbReference type="EC" id="1.97.1.4"/>
    </reaction>
</comment>
<dbReference type="InterPro" id="IPR012838">
    <property type="entry name" value="PFL1_activating"/>
</dbReference>
<dbReference type="CDD" id="cd01335">
    <property type="entry name" value="Radical_SAM"/>
    <property type="match status" value="1"/>
</dbReference>
<dbReference type="InterPro" id="IPR007197">
    <property type="entry name" value="rSAM"/>
</dbReference>
<keyword evidence="6 9" id="KW-0560">Oxidoreductase</keyword>
<dbReference type="SFLD" id="SFLDG01067">
    <property type="entry name" value="SPASM/twitch_domain_containing"/>
    <property type="match status" value="1"/>
</dbReference>
<comment type="function">
    <text evidence="1">Activation of pyruvate formate-lyase 1 under anaerobic conditions by generation of an organic free radical, using S-adenosylmethionine and reduced flavodoxin as cosubstrates to produce 5'-deoxy-adenosine.</text>
</comment>
<evidence type="ECO:0000256" key="6">
    <source>
        <dbReference type="ARBA" id="ARBA00023002"/>
    </source>
</evidence>
<keyword evidence="12" id="KW-1185">Reference proteome</keyword>
<keyword evidence="8 9" id="KW-0411">Iron-sulfur</keyword>
<comment type="function">
    <text evidence="9">Activation of pyruvate formate-lyase under anaerobic conditions by generation of an organic free radical, using S-adenosylmethionine and reduced flavodoxin as cosubstrates to produce 5'-deoxy-adenosine.</text>
</comment>
<keyword evidence="3 9" id="KW-0004">4Fe-4S</keyword>
<keyword evidence="11" id="KW-0670">Pyruvate</keyword>
<comment type="cofactor">
    <cofactor evidence="9">
        <name>[4Fe-4S] cluster</name>
        <dbReference type="ChEBI" id="CHEBI:49883"/>
    </cofactor>
    <text evidence="9">Binds 1 [4Fe-4S] cluster. The cluster is coordinated with 3 cysteines and an exchangeable S-adenosyl-L-methionine.</text>
</comment>
<dbReference type="NCBIfam" id="TIGR02493">
    <property type="entry name" value="PFLA"/>
    <property type="match status" value="1"/>
</dbReference>
<comment type="caution">
    <text evidence="11">The sequence shown here is derived from an EMBL/GenBank/DDBJ whole genome shotgun (WGS) entry which is preliminary data.</text>
</comment>
<feature type="domain" description="Radical SAM core" evidence="10">
    <location>
        <begin position="17"/>
        <end position="240"/>
    </location>
</feature>
<dbReference type="RefSeq" id="WP_215760241.1">
    <property type="nucleotide sequence ID" value="NZ_JAHKBE010000035.1"/>
</dbReference>
<evidence type="ECO:0000256" key="7">
    <source>
        <dbReference type="ARBA" id="ARBA00023004"/>
    </source>
</evidence>
<gene>
    <name evidence="11" type="primary">pflA</name>
    <name evidence="11" type="ORF">AAAT34_08590</name>
</gene>
<evidence type="ECO:0000313" key="12">
    <source>
        <dbReference type="Proteomes" id="UP001487296"/>
    </source>
</evidence>
<proteinExistence type="inferred from homology"/>
<evidence type="ECO:0000256" key="3">
    <source>
        <dbReference type="ARBA" id="ARBA00022485"/>
    </source>
</evidence>
<evidence type="ECO:0000256" key="5">
    <source>
        <dbReference type="ARBA" id="ARBA00022723"/>
    </source>
</evidence>